<dbReference type="GO" id="GO:0000981">
    <property type="term" value="F:DNA-binding transcription factor activity, RNA polymerase II-specific"/>
    <property type="evidence" value="ECO:0007669"/>
    <property type="project" value="InterPro"/>
</dbReference>
<dbReference type="CDD" id="cd00067">
    <property type="entry name" value="GAL4"/>
    <property type="match status" value="1"/>
</dbReference>
<evidence type="ECO:0000256" key="6">
    <source>
        <dbReference type="ARBA" id="ARBA00023163"/>
    </source>
</evidence>
<dbReference type="SMART" id="SM00906">
    <property type="entry name" value="Fungal_trans"/>
    <property type="match status" value="1"/>
</dbReference>
<feature type="compositionally biased region" description="Low complexity" evidence="8">
    <location>
        <begin position="195"/>
        <end position="222"/>
    </location>
</feature>
<feature type="compositionally biased region" description="Polar residues" evidence="8">
    <location>
        <begin position="825"/>
        <end position="838"/>
    </location>
</feature>
<sequence length="1057" mass="118347">MSLPWSTEHDRSHDQQQQQQQQHQQQQASLYPAHASSLRPLQPHPYLQPMPLAPYPPTQQQQQPPYAQYRPPTSNTTTVSSHDDRQQDVKRMRISRACDGCRRKKIKCDTAGPGHPCKNCQAAKIECTFNDSAKKRGPPKGYIEVLENRLKRMERILGGLADEDESTTADESSSATQRRSNSRVGNEIDDHSTLSSNSGSNNSYNPGNGTCSNTNNNTTTTPVPEKGKKTAVAEQERISGLSSLSSSGNARYIGDMSPLPFLAQKINFEDARVASHIGFKVRKFGQSLVMYKEDEDGQNGNIRLLQQLGKLKPGQTINTMNDWIYTVAGIDKSTSDKLMKVYFAYIHPGLPVVNKILFLKQYRRQLGDYPSPPLLNSIYGAAARYIETCRIFDDKVLSDIADSTMKEGWSESLFDNLLTYLKGRYTTPCVATIQALVISQYHRASLDEKMASGWLLNSAATRMAQDLGLHRSSDNWDIPESEKETRRRVWWSVYILDKWSAAATGRPQTIFDEDCDEIYPNDSALMEEVMDTPSSDQDDYDMRFPSLDRSIAQKVKGDRIPIYQPFVQLVKLSEILGRILQGLYTPRAKRHSAEHGSDAIVTYLDNTLSEWRASLPPSLQISTTNVRRLDSHGQSPLLSMSGIMYLTYCTLLILLHRPFIEKEEEGTRLSMSSLTICTNAATRCVDIAEKMHYRDFLLVSWNFAIYPIFTASLIHIYNAGSTDTIVADVAKANIIRSMSVIKRLSKLSPGACRLYEVLKKLMETRNISVDEDDISENEMQQQQQQKNKRKKRSGKATSRQQPNTTTHSSPSQPNPLPTPQQQPSATLQSVTEYPTTMPSGGKGVDGSSPLRLATATPSASRSSDADRPSSGGSTPTSFINGEWINGLYSSMEPTSTTGGEISGSDNDVHSLRQFGLPMESMFPTVEQVQLEQQQQQQPLQMAGSMMLPLNSADSFLFGIPDFGFTMGQLQQQQQQQSVVPSYSYAPETSSTNNTTTTACENHFRNRPDNPFWSVPSSLELDDWTAYLLPQQQQQQQQQQASSSQPENQQWRPSEGWM</sequence>
<evidence type="ECO:0000256" key="7">
    <source>
        <dbReference type="ARBA" id="ARBA00023242"/>
    </source>
</evidence>
<dbReference type="InterPro" id="IPR001138">
    <property type="entry name" value="Zn2Cys6_DnaBD"/>
</dbReference>
<dbReference type="Pfam" id="PF04082">
    <property type="entry name" value="Fungal_trans"/>
    <property type="match status" value="1"/>
</dbReference>
<feature type="compositionally biased region" description="Low complexity" evidence="8">
    <location>
        <begin position="58"/>
        <end position="73"/>
    </location>
</feature>
<accession>A0A077WLQ0</accession>
<comment type="subcellular location">
    <subcellularLocation>
        <location evidence="1">Nucleus</location>
    </subcellularLocation>
</comment>
<evidence type="ECO:0000256" key="4">
    <source>
        <dbReference type="ARBA" id="ARBA00023015"/>
    </source>
</evidence>
<evidence type="ECO:0000256" key="2">
    <source>
        <dbReference type="ARBA" id="ARBA00022723"/>
    </source>
</evidence>
<evidence type="ECO:0000259" key="9">
    <source>
        <dbReference type="PROSITE" id="PS50048"/>
    </source>
</evidence>
<dbReference type="Pfam" id="PF00172">
    <property type="entry name" value="Zn_clus"/>
    <property type="match status" value="1"/>
</dbReference>
<keyword evidence="6" id="KW-0804">Transcription</keyword>
<dbReference type="InterPro" id="IPR051615">
    <property type="entry name" value="Transcr_Regulatory_Elem"/>
</dbReference>
<feature type="region of interest" description="Disordered" evidence="8">
    <location>
        <begin position="772"/>
        <end position="910"/>
    </location>
</feature>
<proteinExistence type="predicted"/>
<dbReference type="EMBL" id="LK023326">
    <property type="protein sequence ID" value="CDS08621.1"/>
    <property type="molecule type" value="Genomic_DNA"/>
</dbReference>
<dbReference type="SMART" id="SM00066">
    <property type="entry name" value="GAL4"/>
    <property type="match status" value="1"/>
</dbReference>
<dbReference type="GO" id="GO:0006351">
    <property type="term" value="P:DNA-templated transcription"/>
    <property type="evidence" value="ECO:0007669"/>
    <property type="project" value="InterPro"/>
</dbReference>
<dbReference type="GO" id="GO:0008270">
    <property type="term" value="F:zinc ion binding"/>
    <property type="evidence" value="ECO:0007669"/>
    <property type="project" value="InterPro"/>
</dbReference>
<keyword evidence="3" id="KW-0862">Zinc</keyword>
<evidence type="ECO:0000256" key="1">
    <source>
        <dbReference type="ARBA" id="ARBA00004123"/>
    </source>
</evidence>
<feature type="region of interest" description="Disordered" evidence="8">
    <location>
        <begin position="983"/>
        <end position="1015"/>
    </location>
</feature>
<keyword evidence="5" id="KW-0238">DNA-binding</keyword>
<evidence type="ECO:0000256" key="5">
    <source>
        <dbReference type="ARBA" id="ARBA00023125"/>
    </source>
</evidence>
<dbReference type="InterPro" id="IPR036864">
    <property type="entry name" value="Zn2-C6_fun-type_DNA-bd_sf"/>
</dbReference>
<keyword evidence="7" id="KW-0539">Nucleus</keyword>
<feature type="region of interest" description="Disordered" evidence="8">
    <location>
        <begin position="1"/>
        <end position="88"/>
    </location>
</feature>
<organism evidence="10">
    <name type="scientific">Lichtheimia ramosa</name>
    <dbReference type="NCBI Taxonomy" id="688394"/>
    <lineage>
        <taxon>Eukaryota</taxon>
        <taxon>Fungi</taxon>
        <taxon>Fungi incertae sedis</taxon>
        <taxon>Mucoromycota</taxon>
        <taxon>Mucoromycotina</taxon>
        <taxon>Mucoromycetes</taxon>
        <taxon>Mucorales</taxon>
        <taxon>Lichtheimiaceae</taxon>
        <taxon>Lichtheimia</taxon>
    </lineage>
</organism>
<dbReference type="CDD" id="cd15486">
    <property type="entry name" value="ZIP_Sip4"/>
    <property type="match status" value="1"/>
</dbReference>
<name>A0A077WLQ0_9FUNG</name>
<keyword evidence="4" id="KW-0805">Transcription regulation</keyword>
<feature type="compositionally biased region" description="Low complexity" evidence="8">
    <location>
        <begin position="853"/>
        <end position="873"/>
    </location>
</feature>
<feature type="compositionally biased region" description="Low complexity" evidence="8">
    <location>
        <begin position="988"/>
        <end position="997"/>
    </location>
</feature>
<feature type="domain" description="Zn(2)-C6 fungal-type" evidence="9">
    <location>
        <begin position="97"/>
        <end position="129"/>
    </location>
</feature>
<feature type="compositionally biased region" description="Polar residues" evidence="8">
    <location>
        <begin position="887"/>
        <end position="905"/>
    </location>
</feature>
<evidence type="ECO:0000313" key="10">
    <source>
        <dbReference type="EMBL" id="CDS08621.1"/>
    </source>
</evidence>
<dbReference type="InterPro" id="IPR007219">
    <property type="entry name" value="XnlR_reg_dom"/>
</dbReference>
<feature type="compositionally biased region" description="Polar residues" evidence="8">
    <location>
        <begin position="795"/>
        <end position="807"/>
    </location>
</feature>
<feature type="compositionally biased region" description="Low complexity" evidence="8">
    <location>
        <begin position="1030"/>
        <end position="1049"/>
    </location>
</feature>
<dbReference type="PROSITE" id="PS50048">
    <property type="entry name" value="ZN2_CY6_FUNGAL_2"/>
    <property type="match status" value="1"/>
</dbReference>
<dbReference type="SUPFAM" id="SSF57701">
    <property type="entry name" value="Zn2/Cys6 DNA-binding domain"/>
    <property type="match status" value="1"/>
</dbReference>
<dbReference type="CDD" id="cd12148">
    <property type="entry name" value="fungal_TF_MHR"/>
    <property type="match status" value="1"/>
</dbReference>
<feature type="region of interest" description="Disordered" evidence="8">
    <location>
        <begin position="1030"/>
        <end position="1057"/>
    </location>
</feature>
<protein>
    <recommendedName>
        <fullName evidence="9">Zn(2)-C6 fungal-type domain-containing protein</fullName>
    </recommendedName>
</protein>
<dbReference type="AlphaFoldDB" id="A0A077WLQ0"/>
<dbReference type="Gene3D" id="4.10.240.10">
    <property type="entry name" value="Zn(2)-C6 fungal-type DNA-binding domain"/>
    <property type="match status" value="1"/>
</dbReference>
<feature type="compositionally biased region" description="Low complexity" evidence="8">
    <location>
        <begin position="15"/>
        <end position="27"/>
    </location>
</feature>
<reference evidence="10" key="1">
    <citation type="journal article" date="2014" name="Genome Announc.">
        <title>De novo whole-genome sequence and genome annotation of Lichtheimia ramosa.</title>
        <authorList>
            <person name="Linde J."/>
            <person name="Schwartze V."/>
            <person name="Binder U."/>
            <person name="Lass-Florl C."/>
            <person name="Voigt K."/>
            <person name="Horn F."/>
        </authorList>
    </citation>
    <scope>NUCLEOTIDE SEQUENCE</scope>
    <source>
        <strain evidence="10">JMRC FSU:6197</strain>
    </source>
</reference>
<feature type="region of interest" description="Disordered" evidence="8">
    <location>
        <begin position="158"/>
        <end position="233"/>
    </location>
</feature>
<dbReference type="GO" id="GO:0003677">
    <property type="term" value="F:DNA binding"/>
    <property type="evidence" value="ECO:0007669"/>
    <property type="project" value="UniProtKB-KW"/>
</dbReference>
<dbReference type="PROSITE" id="PS00463">
    <property type="entry name" value="ZN2_CY6_FUNGAL_1"/>
    <property type="match status" value="1"/>
</dbReference>
<dbReference type="GO" id="GO:0005634">
    <property type="term" value="C:nucleus"/>
    <property type="evidence" value="ECO:0007669"/>
    <property type="project" value="UniProtKB-SubCell"/>
</dbReference>
<keyword evidence="2" id="KW-0479">Metal-binding</keyword>
<gene>
    <name evidence="10" type="ORF">LRAMOSA09982</name>
</gene>
<evidence type="ECO:0000256" key="3">
    <source>
        <dbReference type="ARBA" id="ARBA00022833"/>
    </source>
</evidence>
<evidence type="ECO:0000256" key="8">
    <source>
        <dbReference type="SAM" id="MobiDB-lite"/>
    </source>
</evidence>
<feature type="compositionally biased region" description="Pro residues" evidence="8">
    <location>
        <begin position="42"/>
        <end position="57"/>
    </location>
</feature>
<dbReference type="PANTHER" id="PTHR31313">
    <property type="entry name" value="TY1 ENHANCER ACTIVATOR"/>
    <property type="match status" value="1"/>
</dbReference>
<dbReference type="OrthoDB" id="2264294at2759"/>
<dbReference type="PANTHER" id="PTHR31313:SF81">
    <property type="entry name" value="TY1 ENHANCER ACTIVATOR"/>
    <property type="match status" value="1"/>
</dbReference>